<keyword evidence="3" id="KW-1185">Reference proteome</keyword>
<dbReference type="EMBL" id="SPHZ02000003">
    <property type="protein sequence ID" value="KAF0927863.1"/>
    <property type="molecule type" value="Genomic_DNA"/>
</dbReference>
<name>A0A6G1ET69_9ORYZ</name>
<dbReference type="OrthoDB" id="778913at2759"/>
<proteinExistence type="predicted"/>
<feature type="compositionally biased region" description="Low complexity" evidence="1">
    <location>
        <begin position="37"/>
        <end position="79"/>
    </location>
</feature>
<feature type="region of interest" description="Disordered" evidence="1">
    <location>
        <begin position="36"/>
        <end position="116"/>
    </location>
</feature>
<feature type="compositionally biased region" description="Polar residues" evidence="1">
    <location>
        <begin position="107"/>
        <end position="116"/>
    </location>
</feature>
<protein>
    <submittedName>
        <fullName evidence="2">Uncharacterized protein</fullName>
    </submittedName>
</protein>
<sequence>MAGTVLEHVGDVSGLVLLPRSESVTLTVGFGLRSDSRCASSSGSSGGCVSRSQSAKSASSNHSAALPPLPPRRSLSSSLFYAHPSPSPQLHTRPHCSTGLAPPPATTAHQGQTHLY</sequence>
<organism evidence="2 3">
    <name type="scientific">Oryza meyeriana var. granulata</name>
    <dbReference type="NCBI Taxonomy" id="110450"/>
    <lineage>
        <taxon>Eukaryota</taxon>
        <taxon>Viridiplantae</taxon>
        <taxon>Streptophyta</taxon>
        <taxon>Embryophyta</taxon>
        <taxon>Tracheophyta</taxon>
        <taxon>Spermatophyta</taxon>
        <taxon>Magnoliopsida</taxon>
        <taxon>Liliopsida</taxon>
        <taxon>Poales</taxon>
        <taxon>Poaceae</taxon>
        <taxon>BOP clade</taxon>
        <taxon>Oryzoideae</taxon>
        <taxon>Oryzeae</taxon>
        <taxon>Oryzinae</taxon>
        <taxon>Oryza</taxon>
        <taxon>Oryza meyeriana</taxon>
    </lineage>
</organism>
<dbReference type="Proteomes" id="UP000479710">
    <property type="component" value="Unassembled WGS sequence"/>
</dbReference>
<comment type="caution">
    <text evidence="2">The sequence shown here is derived from an EMBL/GenBank/DDBJ whole genome shotgun (WGS) entry which is preliminary data.</text>
</comment>
<accession>A0A6G1ET69</accession>
<reference evidence="2 3" key="1">
    <citation type="submission" date="2019-11" db="EMBL/GenBank/DDBJ databases">
        <title>Whole genome sequence of Oryza granulata.</title>
        <authorList>
            <person name="Li W."/>
        </authorList>
    </citation>
    <scope>NUCLEOTIDE SEQUENCE [LARGE SCALE GENOMIC DNA]</scope>
    <source>
        <strain evidence="3">cv. Menghai</strain>
        <tissue evidence="2">Leaf</tissue>
    </source>
</reference>
<evidence type="ECO:0000256" key="1">
    <source>
        <dbReference type="SAM" id="MobiDB-lite"/>
    </source>
</evidence>
<evidence type="ECO:0000313" key="3">
    <source>
        <dbReference type="Proteomes" id="UP000479710"/>
    </source>
</evidence>
<gene>
    <name evidence="2" type="ORF">E2562_036787</name>
</gene>
<evidence type="ECO:0000313" key="2">
    <source>
        <dbReference type="EMBL" id="KAF0927863.1"/>
    </source>
</evidence>
<dbReference type="AlphaFoldDB" id="A0A6G1ET69"/>